<feature type="transmembrane region" description="Helical" evidence="8">
    <location>
        <begin position="211"/>
        <end position="231"/>
    </location>
</feature>
<dbReference type="Pfam" id="PF07690">
    <property type="entry name" value="MFS_1"/>
    <property type="match status" value="1"/>
</dbReference>
<feature type="domain" description="Major facilitator superfamily (MFS) profile" evidence="9">
    <location>
        <begin position="10"/>
        <end position="400"/>
    </location>
</feature>
<feature type="transmembrane region" description="Helical" evidence="8">
    <location>
        <begin position="279"/>
        <end position="301"/>
    </location>
</feature>
<evidence type="ECO:0000256" key="3">
    <source>
        <dbReference type="ARBA" id="ARBA00022448"/>
    </source>
</evidence>
<dbReference type="EMBL" id="CP038241">
    <property type="protein sequence ID" value="QIV95948.1"/>
    <property type="molecule type" value="Genomic_DNA"/>
</dbReference>
<feature type="transmembrane region" description="Helical" evidence="8">
    <location>
        <begin position="48"/>
        <end position="67"/>
    </location>
</feature>
<evidence type="ECO:0000256" key="1">
    <source>
        <dbReference type="ARBA" id="ARBA00004651"/>
    </source>
</evidence>
<keyword evidence="6 8" id="KW-1133">Transmembrane helix</keyword>
<organism evidence="10 11">
    <name type="scientific">Allofrancisella inopinata</name>
    <dbReference type="NCBI Taxonomy" id="1085647"/>
    <lineage>
        <taxon>Bacteria</taxon>
        <taxon>Pseudomonadati</taxon>
        <taxon>Pseudomonadota</taxon>
        <taxon>Gammaproteobacteria</taxon>
        <taxon>Thiotrichales</taxon>
        <taxon>Francisellaceae</taxon>
        <taxon>Allofrancisella</taxon>
    </lineage>
</organism>
<keyword evidence="4" id="KW-1003">Cell membrane</keyword>
<dbReference type="InterPro" id="IPR020846">
    <property type="entry name" value="MFS_dom"/>
</dbReference>
<evidence type="ECO:0000313" key="10">
    <source>
        <dbReference type="EMBL" id="QIV95948.1"/>
    </source>
</evidence>
<dbReference type="NCBIfam" id="TIGR00710">
    <property type="entry name" value="efflux_Bcr_CflA"/>
    <property type="match status" value="1"/>
</dbReference>
<proteinExistence type="inferred from homology"/>
<comment type="subcellular location">
    <subcellularLocation>
        <location evidence="8">Cell inner membrane</location>
        <topology evidence="8">Multi-pass membrane protein</topology>
    </subcellularLocation>
    <subcellularLocation>
        <location evidence="1">Cell membrane</location>
        <topology evidence="1">Multi-pass membrane protein</topology>
    </subcellularLocation>
</comment>
<dbReference type="InterPro" id="IPR036259">
    <property type="entry name" value="MFS_trans_sf"/>
</dbReference>
<name>A0AAE6YHR1_9GAMM</name>
<dbReference type="GO" id="GO:1990961">
    <property type="term" value="P:xenobiotic detoxification by transmembrane export across the plasma membrane"/>
    <property type="evidence" value="ECO:0007669"/>
    <property type="project" value="InterPro"/>
</dbReference>
<feature type="transmembrane region" description="Helical" evidence="8">
    <location>
        <begin position="346"/>
        <end position="365"/>
    </location>
</feature>
<dbReference type="InterPro" id="IPR004812">
    <property type="entry name" value="Efflux_drug-R_Bcr/CmlA"/>
</dbReference>
<protein>
    <recommendedName>
        <fullName evidence="8">Bcr/CflA family efflux transporter</fullName>
    </recommendedName>
</protein>
<dbReference type="GO" id="GO:0005886">
    <property type="term" value="C:plasma membrane"/>
    <property type="evidence" value="ECO:0007669"/>
    <property type="project" value="UniProtKB-SubCell"/>
</dbReference>
<evidence type="ECO:0000256" key="5">
    <source>
        <dbReference type="ARBA" id="ARBA00022692"/>
    </source>
</evidence>
<keyword evidence="3 8" id="KW-0813">Transport</keyword>
<feature type="transmembrane region" description="Helical" evidence="8">
    <location>
        <begin position="246"/>
        <end position="267"/>
    </location>
</feature>
<dbReference type="AlphaFoldDB" id="A0AAE6YHR1"/>
<keyword evidence="7 8" id="KW-0472">Membrane</keyword>
<dbReference type="Gene3D" id="1.20.1720.10">
    <property type="entry name" value="Multidrug resistance protein D"/>
    <property type="match status" value="1"/>
</dbReference>
<gene>
    <name evidence="10" type="ORF">E4K63_03530</name>
</gene>
<dbReference type="KEGG" id="aii:E4K63_03530"/>
<evidence type="ECO:0000256" key="7">
    <source>
        <dbReference type="ARBA" id="ARBA00023136"/>
    </source>
</evidence>
<dbReference type="PANTHER" id="PTHR23502:SF132">
    <property type="entry name" value="POLYAMINE TRANSPORTER 2-RELATED"/>
    <property type="match status" value="1"/>
</dbReference>
<keyword evidence="11" id="KW-1185">Reference proteome</keyword>
<feature type="transmembrane region" description="Helical" evidence="8">
    <location>
        <begin position="76"/>
        <end position="95"/>
    </location>
</feature>
<evidence type="ECO:0000256" key="4">
    <source>
        <dbReference type="ARBA" id="ARBA00022475"/>
    </source>
</evidence>
<evidence type="ECO:0000256" key="2">
    <source>
        <dbReference type="ARBA" id="ARBA00006236"/>
    </source>
</evidence>
<reference evidence="10 11" key="1">
    <citation type="submission" date="2019-03" db="EMBL/GenBank/DDBJ databases">
        <title>Complete Genome Sequence of Allofrancisella inopinata Strain SYSU YG23 Isolated from Water-Cooling Systems in China.</title>
        <authorList>
            <person name="Ohrman C."/>
            <person name="Uneklint I."/>
            <person name="Sjodin A."/>
        </authorList>
    </citation>
    <scope>NUCLEOTIDE SEQUENCE [LARGE SCALE GENOMIC DNA]</scope>
    <source>
        <strain evidence="10 11">SYSU YG23</strain>
    </source>
</reference>
<dbReference type="Proteomes" id="UP000502004">
    <property type="component" value="Chromosome"/>
</dbReference>
<evidence type="ECO:0000256" key="8">
    <source>
        <dbReference type="RuleBase" id="RU365088"/>
    </source>
</evidence>
<evidence type="ECO:0000313" key="11">
    <source>
        <dbReference type="Proteomes" id="UP000502004"/>
    </source>
</evidence>
<evidence type="ECO:0000259" key="9">
    <source>
        <dbReference type="PROSITE" id="PS50850"/>
    </source>
</evidence>
<accession>A0AAE6YHR1</accession>
<dbReference type="GO" id="GO:0042910">
    <property type="term" value="F:xenobiotic transmembrane transporter activity"/>
    <property type="evidence" value="ECO:0007669"/>
    <property type="project" value="InterPro"/>
</dbReference>
<feature type="transmembrane region" description="Helical" evidence="8">
    <location>
        <begin position="371"/>
        <end position="389"/>
    </location>
</feature>
<keyword evidence="5 8" id="KW-0812">Transmembrane</keyword>
<sequence length="405" mass="45139">MKLRKGSKYLIFFIVIFVALPPFAIDTYIPAFGNISDFFNIDVSKMTITVSTYLVGFGVGMLIWGALSDRYGRKKILILGMLIYTISTILCSLSSDFETLTFMRFIQGLGDSPAAVAAMAILKDCYRGQKLIKMMATMVMVFMIAPMISPIIGSLIIYTTGQWQNIFHFLTLYGVVLLCLTFIMPETHKPQNRSASLLQSFYVYIKHTRNIPFILGAIGAGLCFGALFSFINTSSNLIIEYFNLGYLQYCILFATNILGIVFASYYIKKNITPYNQNNIIFSGYVISTVVIIINLICSYILNNVYVFVLLNTIATACFALVNITLTSKIIDLLKEGFAAGNAINRLTKFAIAGIGGVILSFYSTTELMVEIPIQQLGFIISSLVIFLVIKNELFLKQSSAKPYNM</sequence>
<feature type="transmembrane region" description="Helical" evidence="8">
    <location>
        <begin position="166"/>
        <end position="184"/>
    </location>
</feature>
<dbReference type="InterPro" id="IPR011701">
    <property type="entry name" value="MFS"/>
</dbReference>
<feature type="transmembrane region" description="Helical" evidence="8">
    <location>
        <begin position="307"/>
        <end position="325"/>
    </location>
</feature>
<comment type="similarity">
    <text evidence="2 8">Belongs to the major facilitator superfamily. Bcr/CmlA family.</text>
</comment>
<keyword evidence="8" id="KW-0997">Cell inner membrane</keyword>
<dbReference type="PROSITE" id="PS50850">
    <property type="entry name" value="MFS"/>
    <property type="match status" value="1"/>
</dbReference>
<comment type="caution">
    <text evidence="8">Lacks conserved residue(s) required for the propagation of feature annotation.</text>
</comment>
<dbReference type="CDD" id="cd17320">
    <property type="entry name" value="MFS_MdfA_MDR_like"/>
    <property type="match status" value="1"/>
</dbReference>
<dbReference type="SUPFAM" id="SSF103473">
    <property type="entry name" value="MFS general substrate transporter"/>
    <property type="match status" value="1"/>
</dbReference>
<feature type="transmembrane region" description="Helical" evidence="8">
    <location>
        <begin position="134"/>
        <end position="160"/>
    </location>
</feature>
<evidence type="ECO:0000256" key="6">
    <source>
        <dbReference type="ARBA" id="ARBA00022989"/>
    </source>
</evidence>
<dbReference type="RefSeq" id="WP_133940628.1">
    <property type="nucleotide sequence ID" value="NZ_CP038241.1"/>
</dbReference>
<dbReference type="PANTHER" id="PTHR23502">
    <property type="entry name" value="MAJOR FACILITATOR SUPERFAMILY"/>
    <property type="match status" value="1"/>
</dbReference>